<keyword evidence="5" id="KW-0460">Magnesium</keyword>
<organism evidence="7 8">
    <name type="scientific">Parabacteroides gordonii MS-1 = DSM 23371</name>
    <dbReference type="NCBI Taxonomy" id="1203610"/>
    <lineage>
        <taxon>Bacteria</taxon>
        <taxon>Pseudomonadati</taxon>
        <taxon>Bacteroidota</taxon>
        <taxon>Bacteroidia</taxon>
        <taxon>Bacteroidales</taxon>
        <taxon>Tannerellaceae</taxon>
        <taxon>Parabacteroides</taxon>
    </lineage>
</organism>
<dbReference type="PROSITE" id="PS00444">
    <property type="entry name" value="POLYPRENYL_SYNTHASE_2"/>
    <property type="match status" value="1"/>
</dbReference>
<dbReference type="GO" id="GO:0008299">
    <property type="term" value="P:isoprenoid biosynthetic process"/>
    <property type="evidence" value="ECO:0007669"/>
    <property type="project" value="InterPro"/>
</dbReference>
<dbReference type="STRING" id="1203610.HMPREF1536_02821"/>
<dbReference type="PANTHER" id="PTHR12001:SF85">
    <property type="entry name" value="SHORT CHAIN ISOPRENYL DIPHOSPHATE SYNTHASE"/>
    <property type="match status" value="1"/>
</dbReference>
<evidence type="ECO:0000256" key="6">
    <source>
        <dbReference type="RuleBase" id="RU004466"/>
    </source>
</evidence>
<dbReference type="CDD" id="cd00685">
    <property type="entry name" value="Trans_IPPS_HT"/>
    <property type="match status" value="1"/>
</dbReference>
<dbReference type="InterPro" id="IPR008949">
    <property type="entry name" value="Isoprenoid_synthase_dom_sf"/>
</dbReference>
<dbReference type="InterPro" id="IPR033749">
    <property type="entry name" value="Polyprenyl_synt_CS"/>
</dbReference>
<evidence type="ECO:0000256" key="3">
    <source>
        <dbReference type="ARBA" id="ARBA00022679"/>
    </source>
</evidence>
<dbReference type="EMBL" id="AQHW01000015">
    <property type="protein sequence ID" value="KKB55352.1"/>
    <property type="molecule type" value="Genomic_DNA"/>
</dbReference>
<evidence type="ECO:0000313" key="7">
    <source>
        <dbReference type="EMBL" id="KKB55352.1"/>
    </source>
</evidence>
<evidence type="ECO:0000256" key="1">
    <source>
        <dbReference type="ARBA" id="ARBA00001946"/>
    </source>
</evidence>
<dbReference type="Pfam" id="PF00348">
    <property type="entry name" value="polyprenyl_synt"/>
    <property type="match status" value="1"/>
</dbReference>
<dbReference type="HOGENOM" id="CLU_014015_2_1_10"/>
<comment type="similarity">
    <text evidence="2 6">Belongs to the FPP/GGPP synthase family.</text>
</comment>
<evidence type="ECO:0000256" key="4">
    <source>
        <dbReference type="ARBA" id="ARBA00022723"/>
    </source>
</evidence>
<keyword evidence="8" id="KW-1185">Reference proteome</keyword>
<dbReference type="RefSeq" id="WP_028729634.1">
    <property type="nucleotide sequence ID" value="NZ_KE386764.1"/>
</dbReference>
<dbReference type="Gene3D" id="1.10.600.10">
    <property type="entry name" value="Farnesyl Diphosphate Synthase"/>
    <property type="match status" value="1"/>
</dbReference>
<comment type="cofactor">
    <cofactor evidence="1">
        <name>Mg(2+)</name>
        <dbReference type="ChEBI" id="CHEBI:18420"/>
    </cofactor>
</comment>
<evidence type="ECO:0000256" key="2">
    <source>
        <dbReference type="ARBA" id="ARBA00006706"/>
    </source>
</evidence>
<dbReference type="InterPro" id="IPR000092">
    <property type="entry name" value="Polyprenyl_synt"/>
</dbReference>
<reference evidence="7 8" key="1">
    <citation type="submission" date="2013-04" db="EMBL/GenBank/DDBJ databases">
        <title>The Genome Sequence of Parabacteroides gordonii DSM 23371.</title>
        <authorList>
            <consortium name="The Broad Institute Genomics Platform"/>
            <person name="Earl A."/>
            <person name="Ward D."/>
            <person name="Feldgarden M."/>
            <person name="Gevers D."/>
            <person name="Martens E."/>
            <person name="Sakamoto M."/>
            <person name="Benno Y."/>
            <person name="Suzuki N."/>
            <person name="Matsunaga N."/>
            <person name="Koshihara K."/>
            <person name="Seki M."/>
            <person name="Komiya H."/>
            <person name="Walker B."/>
            <person name="Young S."/>
            <person name="Zeng Q."/>
            <person name="Gargeya S."/>
            <person name="Fitzgerald M."/>
            <person name="Haas B."/>
            <person name="Abouelleil A."/>
            <person name="Allen A.W."/>
            <person name="Alvarado L."/>
            <person name="Arachchi H.M."/>
            <person name="Berlin A.M."/>
            <person name="Chapman S.B."/>
            <person name="Gainer-Dewar J."/>
            <person name="Goldberg J."/>
            <person name="Griggs A."/>
            <person name="Gujja S."/>
            <person name="Hansen M."/>
            <person name="Howarth C."/>
            <person name="Imamovic A."/>
            <person name="Ireland A."/>
            <person name="Larimer J."/>
            <person name="McCowan C."/>
            <person name="Murphy C."/>
            <person name="Pearson M."/>
            <person name="Poon T.W."/>
            <person name="Priest M."/>
            <person name="Roberts A."/>
            <person name="Saif S."/>
            <person name="Shea T."/>
            <person name="Sisk P."/>
            <person name="Sykes S."/>
            <person name="Wortman J."/>
            <person name="Nusbaum C."/>
            <person name="Birren B."/>
        </authorList>
    </citation>
    <scope>NUCLEOTIDE SEQUENCE [LARGE SCALE GENOMIC DNA]</scope>
    <source>
        <strain evidence="7 8">MS-1</strain>
    </source>
</reference>
<gene>
    <name evidence="7" type="ORF">HMPREF1536_02821</name>
</gene>
<protein>
    <recommendedName>
        <fullName evidence="9">Polyprenyl synthetase</fullName>
    </recommendedName>
</protein>
<dbReference type="GO" id="GO:0046872">
    <property type="term" value="F:metal ion binding"/>
    <property type="evidence" value="ECO:0007669"/>
    <property type="project" value="UniProtKB-KW"/>
</dbReference>
<dbReference type="SFLD" id="SFLDS00005">
    <property type="entry name" value="Isoprenoid_Synthase_Type_I"/>
    <property type="match status" value="1"/>
</dbReference>
<accession>A0A0F5JD18</accession>
<keyword evidence="4" id="KW-0479">Metal-binding</keyword>
<evidence type="ECO:0008006" key="9">
    <source>
        <dbReference type="Google" id="ProtNLM"/>
    </source>
</evidence>
<evidence type="ECO:0000313" key="8">
    <source>
        <dbReference type="Proteomes" id="UP000033035"/>
    </source>
</evidence>
<comment type="caution">
    <text evidence="7">The sequence shown here is derived from an EMBL/GenBank/DDBJ whole genome shotgun (WGS) entry which is preliminary data.</text>
</comment>
<dbReference type="Proteomes" id="UP000033035">
    <property type="component" value="Unassembled WGS sequence"/>
</dbReference>
<evidence type="ECO:0000256" key="5">
    <source>
        <dbReference type="ARBA" id="ARBA00022842"/>
    </source>
</evidence>
<dbReference type="PANTHER" id="PTHR12001">
    <property type="entry name" value="GERANYLGERANYL PYROPHOSPHATE SYNTHASE"/>
    <property type="match status" value="1"/>
</dbReference>
<sequence>MLSFNKILQKIENEISQLSFEYPPKSLYDPIEYILSLGGKRIRPALALMACNLYKENVDNVINPALGIEVFHNFTLLHDDLMDKADKRRNKPTVHKVWNDNTAILSGDAMLIAAYQLIGKTKPEHLKEVFDLFTATALEICGGQQYDMEFESRADVTEPEYMEMIRLKTAVLLACSLKTGAIIGGASKEDAIHLYEFGINIGLAFQLQDDLLDVYGDTATFGKNIGGDIICNKKTFMLIHAFELASAGQKAILNNWISKDTFVPAEKIEAVTTIYNELLLKDIVTAKMQKYYDKAMEHLAELNVPAEKLTILKEVTNHLMYRQS</sequence>
<dbReference type="SUPFAM" id="SSF48576">
    <property type="entry name" value="Terpenoid synthases"/>
    <property type="match status" value="1"/>
</dbReference>
<dbReference type="GO" id="GO:0004659">
    <property type="term" value="F:prenyltransferase activity"/>
    <property type="evidence" value="ECO:0007669"/>
    <property type="project" value="InterPro"/>
</dbReference>
<dbReference type="AlphaFoldDB" id="A0A0F5JD18"/>
<name>A0A0F5JD18_9BACT</name>
<dbReference type="SFLD" id="SFLDG01017">
    <property type="entry name" value="Polyprenyl_Transferase_Like"/>
    <property type="match status" value="1"/>
</dbReference>
<keyword evidence="3 6" id="KW-0808">Transferase</keyword>
<dbReference type="PATRIC" id="fig|1203610.3.peg.2883"/>
<proteinExistence type="inferred from homology"/>